<feature type="transmembrane region" description="Helical" evidence="5">
    <location>
        <begin position="143"/>
        <end position="165"/>
    </location>
</feature>
<evidence type="ECO:0000256" key="1">
    <source>
        <dbReference type="ARBA" id="ARBA00004370"/>
    </source>
</evidence>
<organism evidence="7 8">
    <name type="scientific">Mizuhopecten yessoensis</name>
    <name type="common">Japanese scallop</name>
    <name type="synonym">Patinopecten yessoensis</name>
    <dbReference type="NCBI Taxonomy" id="6573"/>
    <lineage>
        <taxon>Eukaryota</taxon>
        <taxon>Metazoa</taxon>
        <taxon>Spiralia</taxon>
        <taxon>Lophotrochozoa</taxon>
        <taxon>Mollusca</taxon>
        <taxon>Bivalvia</taxon>
        <taxon>Autobranchia</taxon>
        <taxon>Pteriomorphia</taxon>
        <taxon>Pectinida</taxon>
        <taxon>Pectinoidea</taxon>
        <taxon>Pectinidae</taxon>
        <taxon>Mizuhopecten</taxon>
    </lineage>
</organism>
<dbReference type="OrthoDB" id="10554313at2759"/>
<feature type="transmembrane region" description="Helical" evidence="5">
    <location>
        <begin position="201"/>
        <end position="227"/>
    </location>
</feature>
<gene>
    <name evidence="7" type="ORF">KP79_PYT22620</name>
</gene>
<dbReference type="Gene3D" id="1.20.1070.10">
    <property type="entry name" value="Rhodopsin 7-helix transmembrane proteins"/>
    <property type="match status" value="1"/>
</dbReference>
<accession>A0A210QEZ8</accession>
<dbReference type="AlphaFoldDB" id="A0A210QEZ8"/>
<comment type="caution">
    <text evidence="7">The sequence shown here is derived from an EMBL/GenBank/DDBJ whole genome shotgun (WGS) entry which is preliminary data.</text>
</comment>
<dbReference type="PANTHER" id="PTHR46641">
    <property type="entry name" value="FMRFAMIDE RECEPTOR-RELATED"/>
    <property type="match status" value="1"/>
</dbReference>
<feature type="domain" description="G-protein coupled receptors family 1 profile" evidence="6">
    <location>
        <begin position="38"/>
        <end position="304"/>
    </location>
</feature>
<dbReference type="PANTHER" id="PTHR46641:SF2">
    <property type="entry name" value="FMRFAMIDE RECEPTOR"/>
    <property type="match status" value="1"/>
</dbReference>
<dbReference type="InterPro" id="IPR052954">
    <property type="entry name" value="GPCR-Ligand_Int"/>
</dbReference>
<name>A0A210QEZ8_MIZYE</name>
<sequence>MADISNLTKSSYSSNTVNDPMTFFLFPALVICLIGIPGTLKTIHFYRRQSKTSAGATPILLMVLAVYDTLALVTSIPYICLAINMLFVDSHEGAQMFFCHYYIPNYLVRFPKYCSNFLLMIIAMSRLYSVLRPLTWKKVFTRNLALGCTGAVTIVIPFCLLPLAFEFSCVEINNNTVAYKQLSDFGKNRGLFKTIYIFNMIMYYFVPLFTVLVCNIALIIFLFHRMYNPMNTVLLTSSQARELKMTKLGLVLTCIFVVCVSPLGIFYPLRGLGSSPIPQPVYRAIMPVATLLESINYSVNSLVYYIGSARFRADFQQIICCKKSRVSPER</sequence>
<evidence type="ECO:0000256" key="5">
    <source>
        <dbReference type="SAM" id="Phobius"/>
    </source>
</evidence>
<evidence type="ECO:0000313" key="8">
    <source>
        <dbReference type="Proteomes" id="UP000242188"/>
    </source>
</evidence>
<dbReference type="PROSITE" id="PS50262">
    <property type="entry name" value="G_PROTEIN_RECEP_F1_2"/>
    <property type="match status" value="1"/>
</dbReference>
<dbReference type="InterPro" id="IPR017452">
    <property type="entry name" value="GPCR_Rhodpsn_7TM"/>
</dbReference>
<comment type="subcellular location">
    <subcellularLocation>
        <location evidence="1">Membrane</location>
    </subcellularLocation>
</comment>
<reference evidence="7 8" key="1">
    <citation type="journal article" date="2017" name="Nat. Ecol. Evol.">
        <title>Scallop genome provides insights into evolution of bilaterian karyotype and development.</title>
        <authorList>
            <person name="Wang S."/>
            <person name="Zhang J."/>
            <person name="Jiao W."/>
            <person name="Li J."/>
            <person name="Xun X."/>
            <person name="Sun Y."/>
            <person name="Guo X."/>
            <person name="Huan P."/>
            <person name="Dong B."/>
            <person name="Zhang L."/>
            <person name="Hu X."/>
            <person name="Sun X."/>
            <person name="Wang J."/>
            <person name="Zhao C."/>
            <person name="Wang Y."/>
            <person name="Wang D."/>
            <person name="Huang X."/>
            <person name="Wang R."/>
            <person name="Lv J."/>
            <person name="Li Y."/>
            <person name="Zhang Z."/>
            <person name="Liu B."/>
            <person name="Lu W."/>
            <person name="Hui Y."/>
            <person name="Liang J."/>
            <person name="Zhou Z."/>
            <person name="Hou R."/>
            <person name="Li X."/>
            <person name="Liu Y."/>
            <person name="Li H."/>
            <person name="Ning X."/>
            <person name="Lin Y."/>
            <person name="Zhao L."/>
            <person name="Xing Q."/>
            <person name="Dou J."/>
            <person name="Li Y."/>
            <person name="Mao J."/>
            <person name="Guo H."/>
            <person name="Dou H."/>
            <person name="Li T."/>
            <person name="Mu C."/>
            <person name="Jiang W."/>
            <person name="Fu Q."/>
            <person name="Fu X."/>
            <person name="Miao Y."/>
            <person name="Liu J."/>
            <person name="Yu Q."/>
            <person name="Li R."/>
            <person name="Liao H."/>
            <person name="Li X."/>
            <person name="Kong Y."/>
            <person name="Jiang Z."/>
            <person name="Chourrout D."/>
            <person name="Li R."/>
            <person name="Bao Z."/>
        </authorList>
    </citation>
    <scope>NUCLEOTIDE SEQUENCE [LARGE SCALE GENOMIC DNA]</scope>
    <source>
        <strain evidence="7 8">PY_sf001</strain>
    </source>
</reference>
<dbReference type="Pfam" id="PF00001">
    <property type="entry name" value="7tm_1"/>
    <property type="match status" value="1"/>
</dbReference>
<protein>
    <submittedName>
        <fullName evidence="7">Somatostatin receptor type 2</fullName>
    </submittedName>
</protein>
<dbReference type="InterPro" id="IPR000276">
    <property type="entry name" value="GPCR_Rhodpsn"/>
</dbReference>
<keyword evidence="4 5" id="KW-0472">Membrane</keyword>
<feature type="transmembrane region" description="Helical" evidence="5">
    <location>
        <begin position="248"/>
        <end position="269"/>
    </location>
</feature>
<evidence type="ECO:0000256" key="4">
    <source>
        <dbReference type="ARBA" id="ARBA00023136"/>
    </source>
</evidence>
<evidence type="ECO:0000313" key="7">
    <source>
        <dbReference type="EMBL" id="OWF47320.1"/>
    </source>
</evidence>
<dbReference type="EMBL" id="NEDP02003952">
    <property type="protein sequence ID" value="OWF47320.1"/>
    <property type="molecule type" value="Genomic_DNA"/>
</dbReference>
<dbReference type="GO" id="GO:0004930">
    <property type="term" value="F:G protein-coupled receptor activity"/>
    <property type="evidence" value="ECO:0007669"/>
    <property type="project" value="InterPro"/>
</dbReference>
<feature type="transmembrane region" description="Helical" evidence="5">
    <location>
        <begin position="281"/>
        <end position="306"/>
    </location>
</feature>
<evidence type="ECO:0000256" key="2">
    <source>
        <dbReference type="ARBA" id="ARBA00022692"/>
    </source>
</evidence>
<dbReference type="GO" id="GO:0016020">
    <property type="term" value="C:membrane"/>
    <property type="evidence" value="ECO:0007669"/>
    <property type="project" value="UniProtKB-SubCell"/>
</dbReference>
<keyword evidence="8" id="KW-1185">Reference proteome</keyword>
<feature type="transmembrane region" description="Helical" evidence="5">
    <location>
        <begin position="110"/>
        <end position="131"/>
    </location>
</feature>
<dbReference type="SUPFAM" id="SSF81321">
    <property type="entry name" value="Family A G protein-coupled receptor-like"/>
    <property type="match status" value="1"/>
</dbReference>
<feature type="transmembrane region" description="Helical" evidence="5">
    <location>
        <begin position="60"/>
        <end position="87"/>
    </location>
</feature>
<proteinExistence type="predicted"/>
<keyword evidence="2 5" id="KW-0812">Transmembrane</keyword>
<evidence type="ECO:0000259" key="6">
    <source>
        <dbReference type="PROSITE" id="PS50262"/>
    </source>
</evidence>
<dbReference type="PRINTS" id="PR00237">
    <property type="entry name" value="GPCRRHODOPSN"/>
</dbReference>
<keyword evidence="3 5" id="KW-1133">Transmembrane helix</keyword>
<dbReference type="Proteomes" id="UP000242188">
    <property type="component" value="Unassembled WGS sequence"/>
</dbReference>
<keyword evidence="7" id="KW-0675">Receptor</keyword>
<feature type="transmembrane region" description="Helical" evidence="5">
    <location>
        <begin position="20"/>
        <end position="40"/>
    </location>
</feature>
<evidence type="ECO:0000256" key="3">
    <source>
        <dbReference type="ARBA" id="ARBA00022989"/>
    </source>
</evidence>